<keyword evidence="2" id="KW-1185">Reference proteome</keyword>
<dbReference type="OrthoDB" id="200286at2"/>
<evidence type="ECO:0000313" key="2">
    <source>
        <dbReference type="Proteomes" id="UP000190080"/>
    </source>
</evidence>
<reference evidence="1 2" key="1">
    <citation type="submission" date="2017-03" db="EMBL/GenBank/DDBJ databases">
        <title>Genome sequence of Clostridium oryzae DSM 28571.</title>
        <authorList>
            <person name="Poehlein A."/>
            <person name="Daniel R."/>
        </authorList>
    </citation>
    <scope>NUCLEOTIDE SEQUENCE [LARGE SCALE GENOMIC DNA]</scope>
    <source>
        <strain evidence="1 2">DSM 28571</strain>
    </source>
</reference>
<dbReference type="NCBIfam" id="TIGR02940">
    <property type="entry name" value="anfO_nitrog"/>
    <property type="match status" value="1"/>
</dbReference>
<proteinExistence type="predicted"/>
<evidence type="ECO:0000313" key="1">
    <source>
        <dbReference type="EMBL" id="OPJ61906.1"/>
    </source>
</evidence>
<name>A0A1V4IPQ9_9CLOT</name>
<dbReference type="Pfam" id="PF09582">
    <property type="entry name" value="AnfO_nitrog"/>
    <property type="match status" value="1"/>
</dbReference>
<dbReference type="STRING" id="1450648.CLORY_19980"/>
<dbReference type="EMBL" id="MZGV01000018">
    <property type="protein sequence ID" value="OPJ61906.1"/>
    <property type="molecule type" value="Genomic_DNA"/>
</dbReference>
<sequence>MDIAVFLDENDNVISFNSSGTVRLYSKVDRNWNIKKEVSFSIDSTMGIGSIRDSIKNMVLKLDDCKVFAAEDVTGITYNILESMDFNIWRVSGKPVDFLDYIEQNELKELQEKKIPETIPKPIEKEEGYYFIDLREVMEHNEKVTTKQVLLPFFHKKLFCYLDIMCSHIPPWFNNELPKLGFKFTTNKLSENSFLVKVINKYEKRITNCKL</sequence>
<dbReference type="RefSeq" id="WP_079423836.1">
    <property type="nucleotide sequence ID" value="NZ_MZGV01000018.1"/>
</dbReference>
<accession>A0A1V4IPQ9</accession>
<organism evidence="1 2">
    <name type="scientific">Clostridium oryzae</name>
    <dbReference type="NCBI Taxonomy" id="1450648"/>
    <lineage>
        <taxon>Bacteria</taxon>
        <taxon>Bacillati</taxon>
        <taxon>Bacillota</taxon>
        <taxon>Clostridia</taxon>
        <taxon>Eubacteriales</taxon>
        <taxon>Clostridiaceae</taxon>
        <taxon>Clostridium</taxon>
    </lineage>
</organism>
<dbReference type="InterPro" id="IPR014287">
    <property type="entry name" value="Nase_Fe-Fe_AnfO"/>
</dbReference>
<dbReference type="AlphaFoldDB" id="A0A1V4IPQ9"/>
<protein>
    <submittedName>
        <fullName evidence="1">Iron only nitrogenase protein AnfO</fullName>
    </submittedName>
</protein>
<dbReference type="Proteomes" id="UP000190080">
    <property type="component" value="Unassembled WGS sequence"/>
</dbReference>
<gene>
    <name evidence="1" type="ORF">CLORY_19980</name>
</gene>
<comment type="caution">
    <text evidence="1">The sequence shown here is derived from an EMBL/GenBank/DDBJ whole genome shotgun (WGS) entry which is preliminary data.</text>
</comment>